<evidence type="ECO:0000313" key="2">
    <source>
        <dbReference type="Proteomes" id="UP001055072"/>
    </source>
</evidence>
<evidence type="ECO:0000313" key="1">
    <source>
        <dbReference type="EMBL" id="KAI0091197.1"/>
    </source>
</evidence>
<comment type="caution">
    <text evidence="1">The sequence shown here is derived from an EMBL/GenBank/DDBJ whole genome shotgun (WGS) entry which is preliminary data.</text>
</comment>
<name>A0ACB8UA68_9APHY</name>
<dbReference type="EMBL" id="MU274906">
    <property type="protein sequence ID" value="KAI0091197.1"/>
    <property type="molecule type" value="Genomic_DNA"/>
</dbReference>
<gene>
    <name evidence="1" type="ORF">BDY19DRAFT_688952</name>
</gene>
<sequence>MDCGYGSENGGQGSRLEGDHSMVCNRSNPLCCHTLVVESPFLPSQNLGPFVHPYTRSRSCCVRYARLWHLFSPRVIRVFVYVVFVSGLFLYHLSSSSVHVKASSCSLACKGVVLVLLIEVPFTAYTGAYGITTTARVEINIVLLSGTWGRVTLGIIVLMNIRHVQYVISFIYEE</sequence>
<reference evidence="1" key="1">
    <citation type="journal article" date="2021" name="Environ. Microbiol.">
        <title>Gene family expansions and transcriptome signatures uncover fungal adaptations to wood decay.</title>
        <authorList>
            <person name="Hage H."/>
            <person name="Miyauchi S."/>
            <person name="Viragh M."/>
            <person name="Drula E."/>
            <person name="Min B."/>
            <person name="Chaduli D."/>
            <person name="Navarro D."/>
            <person name="Favel A."/>
            <person name="Norest M."/>
            <person name="Lesage-Meessen L."/>
            <person name="Balint B."/>
            <person name="Merenyi Z."/>
            <person name="de Eugenio L."/>
            <person name="Morin E."/>
            <person name="Martinez A.T."/>
            <person name="Baldrian P."/>
            <person name="Stursova M."/>
            <person name="Martinez M.J."/>
            <person name="Novotny C."/>
            <person name="Magnuson J.K."/>
            <person name="Spatafora J.W."/>
            <person name="Maurice S."/>
            <person name="Pangilinan J."/>
            <person name="Andreopoulos W."/>
            <person name="LaButti K."/>
            <person name="Hundley H."/>
            <person name="Na H."/>
            <person name="Kuo A."/>
            <person name="Barry K."/>
            <person name="Lipzen A."/>
            <person name="Henrissat B."/>
            <person name="Riley R."/>
            <person name="Ahrendt S."/>
            <person name="Nagy L.G."/>
            <person name="Grigoriev I.V."/>
            <person name="Martin F."/>
            <person name="Rosso M.N."/>
        </authorList>
    </citation>
    <scope>NUCLEOTIDE SEQUENCE</scope>
    <source>
        <strain evidence="1">CBS 384.51</strain>
    </source>
</reference>
<organism evidence="1 2">
    <name type="scientific">Irpex rosettiformis</name>
    <dbReference type="NCBI Taxonomy" id="378272"/>
    <lineage>
        <taxon>Eukaryota</taxon>
        <taxon>Fungi</taxon>
        <taxon>Dikarya</taxon>
        <taxon>Basidiomycota</taxon>
        <taxon>Agaricomycotina</taxon>
        <taxon>Agaricomycetes</taxon>
        <taxon>Polyporales</taxon>
        <taxon>Irpicaceae</taxon>
        <taxon>Irpex</taxon>
    </lineage>
</organism>
<keyword evidence="2" id="KW-1185">Reference proteome</keyword>
<dbReference type="Proteomes" id="UP001055072">
    <property type="component" value="Unassembled WGS sequence"/>
</dbReference>
<proteinExistence type="predicted"/>
<protein>
    <submittedName>
        <fullName evidence="1">Uncharacterized protein</fullName>
    </submittedName>
</protein>
<accession>A0ACB8UA68</accession>